<name>E9FTV2_DAPPU</name>
<dbReference type="HOGENOM" id="CLU_2374885_0_0_1"/>
<reference evidence="1 2" key="1">
    <citation type="journal article" date="2011" name="Science">
        <title>The ecoresponsive genome of Daphnia pulex.</title>
        <authorList>
            <person name="Colbourne J.K."/>
            <person name="Pfrender M.E."/>
            <person name="Gilbert D."/>
            <person name="Thomas W.K."/>
            <person name="Tucker A."/>
            <person name="Oakley T.H."/>
            <person name="Tokishita S."/>
            <person name="Aerts A."/>
            <person name="Arnold G.J."/>
            <person name="Basu M.K."/>
            <person name="Bauer D.J."/>
            <person name="Caceres C.E."/>
            <person name="Carmel L."/>
            <person name="Casola C."/>
            <person name="Choi J.H."/>
            <person name="Detter J.C."/>
            <person name="Dong Q."/>
            <person name="Dusheyko S."/>
            <person name="Eads B.D."/>
            <person name="Frohlich T."/>
            <person name="Geiler-Samerotte K.A."/>
            <person name="Gerlach D."/>
            <person name="Hatcher P."/>
            <person name="Jogdeo S."/>
            <person name="Krijgsveld J."/>
            <person name="Kriventseva E.V."/>
            <person name="Kultz D."/>
            <person name="Laforsch C."/>
            <person name="Lindquist E."/>
            <person name="Lopez J."/>
            <person name="Manak J.R."/>
            <person name="Muller J."/>
            <person name="Pangilinan J."/>
            <person name="Patwardhan R.P."/>
            <person name="Pitluck S."/>
            <person name="Pritham E.J."/>
            <person name="Rechtsteiner A."/>
            <person name="Rho M."/>
            <person name="Rogozin I.B."/>
            <person name="Sakarya O."/>
            <person name="Salamov A."/>
            <person name="Schaack S."/>
            <person name="Shapiro H."/>
            <person name="Shiga Y."/>
            <person name="Skalitzky C."/>
            <person name="Smith Z."/>
            <person name="Souvorov A."/>
            <person name="Sung W."/>
            <person name="Tang Z."/>
            <person name="Tsuchiya D."/>
            <person name="Tu H."/>
            <person name="Vos H."/>
            <person name="Wang M."/>
            <person name="Wolf Y.I."/>
            <person name="Yamagata H."/>
            <person name="Yamada T."/>
            <person name="Ye Y."/>
            <person name="Shaw J.R."/>
            <person name="Andrews J."/>
            <person name="Crease T.J."/>
            <person name="Tang H."/>
            <person name="Lucas S.M."/>
            <person name="Robertson H.M."/>
            <person name="Bork P."/>
            <person name="Koonin E.V."/>
            <person name="Zdobnov E.M."/>
            <person name="Grigoriev I.V."/>
            <person name="Lynch M."/>
            <person name="Boore J.L."/>
        </authorList>
    </citation>
    <scope>NUCLEOTIDE SEQUENCE [LARGE SCALE GENOMIC DNA]</scope>
</reference>
<gene>
    <name evidence="1" type="ORF">DAPPUDRAFT_233348</name>
</gene>
<dbReference type="InParanoid" id="E9FTV2"/>
<organism evidence="1 2">
    <name type="scientific">Daphnia pulex</name>
    <name type="common">Water flea</name>
    <dbReference type="NCBI Taxonomy" id="6669"/>
    <lineage>
        <taxon>Eukaryota</taxon>
        <taxon>Metazoa</taxon>
        <taxon>Ecdysozoa</taxon>
        <taxon>Arthropoda</taxon>
        <taxon>Crustacea</taxon>
        <taxon>Branchiopoda</taxon>
        <taxon>Diplostraca</taxon>
        <taxon>Cladocera</taxon>
        <taxon>Anomopoda</taxon>
        <taxon>Daphniidae</taxon>
        <taxon>Daphnia</taxon>
    </lineage>
</organism>
<dbReference type="AlphaFoldDB" id="E9FTV2"/>
<proteinExistence type="predicted"/>
<accession>E9FTV2</accession>
<protein>
    <submittedName>
        <fullName evidence="1">Uncharacterized protein</fullName>
    </submittedName>
</protein>
<dbReference type="EMBL" id="GL732524">
    <property type="protein sequence ID" value="EFX89432.1"/>
    <property type="molecule type" value="Genomic_DNA"/>
</dbReference>
<dbReference type="Proteomes" id="UP000000305">
    <property type="component" value="Unassembled WGS sequence"/>
</dbReference>
<dbReference type="KEGG" id="dpx:DAPPUDRAFT_233348"/>
<evidence type="ECO:0000313" key="1">
    <source>
        <dbReference type="EMBL" id="EFX89432.1"/>
    </source>
</evidence>
<evidence type="ECO:0000313" key="2">
    <source>
        <dbReference type="Proteomes" id="UP000000305"/>
    </source>
</evidence>
<keyword evidence="2" id="KW-1185">Reference proteome</keyword>
<sequence length="95" mass="10906">MSSSATSRCRWPFIIGEQHRNVSGLNALLNRILLGNFVCSTQYTSQVIAQFYISTMLNSLNIFQRRWPLLHVVALVQHHLLDVTFVVSCMSKHMK</sequence>